<feature type="transmembrane region" description="Helical" evidence="1">
    <location>
        <begin position="347"/>
        <end position="380"/>
    </location>
</feature>
<evidence type="ECO:0000313" key="2">
    <source>
        <dbReference type="EMBL" id="AGA65329.1"/>
    </source>
</evidence>
<dbReference type="GO" id="GO:0005886">
    <property type="term" value="C:plasma membrane"/>
    <property type="evidence" value="ECO:0007669"/>
    <property type="project" value="TreeGrafter"/>
</dbReference>
<dbReference type="PANTHER" id="PTHR32063:SF64">
    <property type="entry name" value="ACRB_ACRD_ACRF FAMILY PROTEIN"/>
    <property type="match status" value="1"/>
</dbReference>
<feature type="transmembrane region" description="Helical" evidence="1">
    <location>
        <begin position="883"/>
        <end position="903"/>
    </location>
</feature>
<keyword evidence="1" id="KW-0812">Transmembrane</keyword>
<protein>
    <submittedName>
        <fullName evidence="2">RND efflux transporter</fullName>
    </submittedName>
</protein>
<name>L0EUV3_LIBCB</name>
<feature type="transmembrane region" description="Helical" evidence="1">
    <location>
        <begin position="392"/>
        <end position="414"/>
    </location>
</feature>
<dbReference type="PRINTS" id="PR00702">
    <property type="entry name" value="ACRIFLAVINRP"/>
</dbReference>
<dbReference type="Pfam" id="PF00873">
    <property type="entry name" value="ACR_tran"/>
    <property type="match status" value="1"/>
</dbReference>
<keyword evidence="3" id="KW-1185">Reference proteome</keyword>
<dbReference type="SUPFAM" id="SSF82866">
    <property type="entry name" value="Multidrug efflux transporter AcrB transmembrane domain"/>
    <property type="match status" value="2"/>
</dbReference>
<evidence type="ECO:0000256" key="1">
    <source>
        <dbReference type="SAM" id="Phobius"/>
    </source>
</evidence>
<keyword evidence="1" id="KW-0472">Membrane</keyword>
<keyword evidence="1" id="KW-1133">Transmembrane helix</keyword>
<dbReference type="KEGG" id="lcc:B488_13370"/>
<gene>
    <name evidence="2" type="ordered locus">B488_13370</name>
</gene>
<dbReference type="GO" id="GO:0042910">
    <property type="term" value="F:xenobiotic transmembrane transporter activity"/>
    <property type="evidence" value="ECO:0007669"/>
    <property type="project" value="TreeGrafter"/>
</dbReference>
<feature type="transmembrane region" description="Helical" evidence="1">
    <location>
        <begin position="983"/>
        <end position="1007"/>
    </location>
</feature>
<feature type="transmembrane region" description="Helical" evidence="1">
    <location>
        <begin position="16"/>
        <end position="33"/>
    </location>
</feature>
<proteinExistence type="predicted"/>
<dbReference type="STRING" id="1215343.B488_13370"/>
<dbReference type="InterPro" id="IPR001036">
    <property type="entry name" value="Acrflvin-R"/>
</dbReference>
<dbReference type="InterPro" id="IPR027463">
    <property type="entry name" value="AcrB_DN_DC_subdom"/>
</dbReference>
<feature type="transmembrane region" description="Helical" evidence="1">
    <location>
        <begin position="522"/>
        <end position="543"/>
    </location>
</feature>
<dbReference type="eggNOG" id="COG0841">
    <property type="taxonomic scope" value="Bacteria"/>
</dbReference>
<feature type="transmembrane region" description="Helical" evidence="1">
    <location>
        <begin position="435"/>
        <end position="454"/>
    </location>
</feature>
<dbReference type="Gene3D" id="1.20.1640.10">
    <property type="entry name" value="Multidrug efflux transporter AcrB transmembrane domain"/>
    <property type="match status" value="2"/>
</dbReference>
<feature type="transmembrane region" description="Helical" evidence="1">
    <location>
        <begin position="466"/>
        <end position="493"/>
    </location>
</feature>
<dbReference type="RefSeq" id="WP_015273754.1">
    <property type="nucleotide sequence ID" value="NC_019907.1"/>
</dbReference>
<dbReference type="PATRIC" id="fig|1215343.11.peg.1380"/>
<dbReference type="Gene3D" id="3.30.70.1320">
    <property type="entry name" value="Multidrug efflux transporter AcrB pore domain like"/>
    <property type="match status" value="1"/>
</dbReference>
<dbReference type="EMBL" id="CP003789">
    <property type="protein sequence ID" value="AGA65329.1"/>
    <property type="molecule type" value="Genomic_DNA"/>
</dbReference>
<accession>L0EUV3</accession>
<dbReference type="PANTHER" id="PTHR32063">
    <property type="match status" value="1"/>
</dbReference>
<organism evidence="2 3">
    <name type="scientific">Liberibacter crescens (strain BT-1)</name>
    <dbReference type="NCBI Taxonomy" id="1215343"/>
    <lineage>
        <taxon>Bacteria</taxon>
        <taxon>Pseudomonadati</taxon>
        <taxon>Pseudomonadota</taxon>
        <taxon>Alphaproteobacteria</taxon>
        <taxon>Hyphomicrobiales</taxon>
        <taxon>Rhizobiaceae</taxon>
        <taxon>Liberibacter</taxon>
    </lineage>
</organism>
<dbReference type="Proteomes" id="UP000010799">
    <property type="component" value="Chromosome"/>
</dbReference>
<dbReference type="HOGENOM" id="CLU_002755_1_2_5"/>
<dbReference type="Gene3D" id="3.30.70.1430">
    <property type="entry name" value="Multidrug efflux transporter AcrB pore domain"/>
    <property type="match status" value="2"/>
</dbReference>
<reference evidence="2 3" key="1">
    <citation type="journal article" date="2012" name="Stand. Genomic Sci.">
        <title>Complete genome sequence of Liberibacter crescens BT-1.</title>
        <authorList>
            <person name="Leonard M.T."/>
            <person name="Fagen J.R."/>
            <person name="Davis-Richardson A.G."/>
            <person name="Davis M.J."/>
            <person name="Triplett E.W."/>
        </authorList>
    </citation>
    <scope>NUCLEOTIDE SEQUENCE [LARGE SCALE GENOMIC DNA]</scope>
    <source>
        <strain evidence="2 3">BT-1</strain>
    </source>
</reference>
<dbReference type="AlphaFoldDB" id="L0EUV3"/>
<dbReference type="SUPFAM" id="SSF82714">
    <property type="entry name" value="Multidrug efflux transporter AcrB TolC docking domain, DN and DC subdomains"/>
    <property type="match status" value="2"/>
</dbReference>
<evidence type="ECO:0000313" key="3">
    <source>
        <dbReference type="Proteomes" id="UP000010799"/>
    </source>
</evidence>
<dbReference type="Gene3D" id="3.30.2090.10">
    <property type="entry name" value="Multidrug efflux transporter AcrB TolC docking domain, DN and DC subdomains"/>
    <property type="match status" value="2"/>
</dbReference>
<feature type="transmembrane region" description="Helical" evidence="1">
    <location>
        <begin position="909"/>
        <end position="931"/>
    </location>
</feature>
<dbReference type="SUPFAM" id="SSF82693">
    <property type="entry name" value="Multidrug efflux transporter AcrB pore domain, PN1, PN2, PC1 and PC2 subdomains"/>
    <property type="match status" value="2"/>
</dbReference>
<dbReference type="Gene3D" id="3.30.70.1440">
    <property type="entry name" value="Multidrug efflux transporter AcrB pore domain"/>
    <property type="match status" value="1"/>
</dbReference>
<sequence length="1021" mass="114237">MKKFNISSWVLEHRSLFIYFMIIFFITGAKSYNNLGREEDPSFTIKIMAISAQWPGASIEDTLKQVTERIERKLEELDVLKNTRSLTKAGGTVVFVELKPNVKPSNVQNYWFKIRNMIGDIRHEFPPGVLDPVFNDQYGDVFGNIYAFTGDGLSERQLRDYVEVVRNDILRIKDIGKVEIIGARDEVIFLEFSSRKLALLGLDKQILISTIQKQNAVTPLSFMEIGPERIAIRVSGKFSSEESLRNINLNINNQFFRLTDIAQISRGYTDPPSSLFRFGGRPAIALAISAKAGANQIVLGKIIKDSMRKIEESKLPIGVNFHLIANQSQVIEDADAKFTRSLFEAVIIVLIISFFSLGLRAGLVVAFSIPLTLSITFVIMDYFGITLQRISLGALIIALGLLVDDAMIAVEMMIARMEAGDKLHKAVAHMYNSTAFSMLTGTLVTVAGFIPISFNDSAAGEFTFSLFFVLAVSLLLSWAVAVVFTPLLGVIFLPETIKNHHRNKTFFHIIFSRIVELSIRHCYLTIGVTIVIFLGSLFCFQFVQNQFFPATERKELIIDWTLPQNSSISETEKQISRLEHEKLEGNPDIEIYYSYIGRGGVRFVLSFDTKFNSSYVGQTIIIPKTLEARDRLKRELDNYLKKDFFSSDVFVKLLDVGPPSGRPIVYRISGENVDLLRKLARNLSNIISRNPHIGKVVYDWMEPERVVEVDILQDKARLLNITSSDVSDAINNITTGKIITKVSDDIYLIDVNVRSVKSERITLDTLKDLQLSTPTGEPVALGSIANIKYGVEPISIWRRNRIPTISISAGVIDSTLPDTILKQIGEEVKTFQNKLPSGFTLEVGGVGESSKESQEPIIRVVPWMLIIMVTILMIQLESFSQLFLVFSVAPLAIIGVVIALLLFGKPLGFVAILGILALIGILIRNSVILVVQIEKLRSQGVNPWVAVREAVEHRVRPIFLTAAAASLGLLPITRDIFWMPMAYAMIGGIISGTLLTLTFFPALYVVLFRIKPFDQNDELTK</sequence>